<gene>
    <name evidence="1" type="ordered locus">Cyan7822_1555</name>
</gene>
<dbReference type="HOGENOM" id="CLU_1934549_0_0_3"/>
<proteinExistence type="predicted"/>
<dbReference type="KEGG" id="cyj:Cyan7822_1555"/>
<dbReference type="Pfam" id="PF11387">
    <property type="entry name" value="DUF2795"/>
    <property type="match status" value="2"/>
</dbReference>
<dbReference type="OrthoDB" id="489926at2"/>
<evidence type="ECO:0000313" key="2">
    <source>
        <dbReference type="Proteomes" id="UP000008206"/>
    </source>
</evidence>
<dbReference type="eggNOG" id="ENOG50334G1">
    <property type="taxonomic scope" value="Bacteria"/>
</dbReference>
<dbReference type="Proteomes" id="UP000008206">
    <property type="component" value="Chromosome"/>
</dbReference>
<dbReference type="AlphaFoldDB" id="E0U5F7"/>
<organism evidence="1 2">
    <name type="scientific">Gloeothece verrucosa (strain PCC 7822)</name>
    <name type="common">Cyanothece sp. (strain PCC 7822)</name>
    <dbReference type="NCBI Taxonomy" id="497965"/>
    <lineage>
        <taxon>Bacteria</taxon>
        <taxon>Bacillati</taxon>
        <taxon>Cyanobacteriota</taxon>
        <taxon>Cyanophyceae</taxon>
        <taxon>Oscillatoriophycideae</taxon>
        <taxon>Chroococcales</taxon>
        <taxon>Aphanothecaceae</taxon>
        <taxon>Gloeothece</taxon>
        <taxon>Gloeothece verrucosa</taxon>
    </lineage>
</organism>
<sequence length="130" mass="15159">MSKINLVQLNKALSKVDYPISRRDLIKYAEDKGIDEKVLRLFTQLPSQRYQTSDEALSAIFSSQRKRRIKINREQVEKILQDVVYPISKPKLVLYAENKGVDEKILKLFIELPPRVYDTSAQILEAIEEH</sequence>
<dbReference type="InterPro" id="IPR021527">
    <property type="entry name" value="DUF2795"/>
</dbReference>
<dbReference type="STRING" id="497965.Cyan7822_1555"/>
<name>E0U5F7_GLOV7</name>
<reference evidence="2" key="1">
    <citation type="journal article" date="2011" name="MBio">
        <title>Novel metabolic attributes of the genus Cyanothece, comprising a group of unicellular nitrogen-fixing Cyanobacteria.</title>
        <authorList>
            <person name="Bandyopadhyay A."/>
            <person name="Elvitigala T."/>
            <person name="Welsh E."/>
            <person name="Stockel J."/>
            <person name="Liberton M."/>
            <person name="Min H."/>
            <person name="Sherman L.A."/>
            <person name="Pakrasi H.B."/>
        </authorList>
    </citation>
    <scope>NUCLEOTIDE SEQUENCE [LARGE SCALE GENOMIC DNA]</scope>
    <source>
        <strain evidence="2">PCC 7822</strain>
    </source>
</reference>
<evidence type="ECO:0000313" key="1">
    <source>
        <dbReference type="EMBL" id="ADN13547.1"/>
    </source>
</evidence>
<dbReference type="EMBL" id="CP002198">
    <property type="protein sequence ID" value="ADN13547.1"/>
    <property type="molecule type" value="Genomic_DNA"/>
</dbReference>
<dbReference type="RefSeq" id="WP_013321654.1">
    <property type="nucleotide sequence ID" value="NC_014501.1"/>
</dbReference>
<keyword evidence="2" id="KW-1185">Reference proteome</keyword>
<protein>
    <recommendedName>
        <fullName evidence="3">DUF2795 domain-containing protein</fullName>
    </recommendedName>
</protein>
<accession>E0U5F7</accession>
<evidence type="ECO:0008006" key="3">
    <source>
        <dbReference type="Google" id="ProtNLM"/>
    </source>
</evidence>